<evidence type="ECO:0000313" key="1">
    <source>
        <dbReference type="EMBL" id="APC48145.1"/>
    </source>
</evidence>
<dbReference type="RefSeq" id="WP_060678358.1">
    <property type="nucleotide sequence ID" value="NZ_CP017962.1"/>
</dbReference>
<dbReference type="InterPro" id="IPR011009">
    <property type="entry name" value="Kinase-like_dom_sf"/>
</dbReference>
<name>A0AAC9NKQ8_VIRHA</name>
<dbReference type="Gene3D" id="3.90.1200.10">
    <property type="match status" value="1"/>
</dbReference>
<proteinExistence type="predicted"/>
<dbReference type="SUPFAM" id="SSF56112">
    <property type="entry name" value="Protein kinase-like (PK-like)"/>
    <property type="match status" value="1"/>
</dbReference>
<dbReference type="Proteomes" id="UP000182945">
    <property type="component" value="Chromosome"/>
</dbReference>
<sequence length="317" mass="38060">MNNKKERDEIVNRLSSFLFEEGELEVYSAINIKKNVFKVTDTNGEKYIIKRHLRKKIVDQQWQFFDNFSNNPVIPFIAFPNSQKIIKKNNQIWTIAPYIKGEHLNYRFKHDRGSAVATLKKFHAQAENIYIEQPLIKNNVIIRWYKRLEEFKKTENIFAKYGLKNLHKDIVQTTVKQFYRLSDYSWDQCDYSGRKKGRWIHGDVASHNFIKNNADEVFMIDFDLLECTSQIYDYIQLGQRFLPYINWNLEELFSYQMVEEKEHKLWLAAINVPSDLMRETLHSVSEKPGEVGRHLKQMEKQWERRKLFSNYTNKVIQ</sequence>
<dbReference type="EMBL" id="CP017962">
    <property type="protein sequence ID" value="APC48145.1"/>
    <property type="molecule type" value="Genomic_DNA"/>
</dbReference>
<dbReference type="KEGG" id="vhl:BME96_08140"/>
<evidence type="ECO:0008006" key="3">
    <source>
        <dbReference type="Google" id="ProtNLM"/>
    </source>
</evidence>
<dbReference type="GeneID" id="71514359"/>
<protein>
    <recommendedName>
        <fullName evidence="3">Phosphotransferase</fullName>
    </recommendedName>
</protein>
<gene>
    <name evidence="1" type="ORF">BME96_08140</name>
</gene>
<evidence type="ECO:0000313" key="2">
    <source>
        <dbReference type="Proteomes" id="UP000182945"/>
    </source>
</evidence>
<dbReference type="AlphaFoldDB" id="A0AAC9NKQ8"/>
<organism evidence="1 2">
    <name type="scientific">Virgibacillus halodenitrificans</name>
    <name type="common">Bacillus halodenitrificans</name>
    <dbReference type="NCBI Taxonomy" id="1482"/>
    <lineage>
        <taxon>Bacteria</taxon>
        <taxon>Bacillati</taxon>
        <taxon>Bacillota</taxon>
        <taxon>Bacilli</taxon>
        <taxon>Bacillales</taxon>
        <taxon>Bacillaceae</taxon>
        <taxon>Virgibacillus</taxon>
    </lineage>
</organism>
<reference evidence="1 2" key="1">
    <citation type="submission" date="2016-11" db="EMBL/GenBank/DDBJ databases">
        <title>Complete genome sequencing of Virgibacillus halodenitrificans PDB-F2.</title>
        <authorList>
            <person name="Sun Z."/>
            <person name="Zhou Y."/>
            <person name="Li H."/>
        </authorList>
    </citation>
    <scope>NUCLEOTIDE SEQUENCE [LARGE SCALE GENOMIC DNA]</scope>
    <source>
        <strain evidence="1 2">PDB-F2</strain>
    </source>
</reference>
<accession>A0AAC9NKQ8</accession>